<reference evidence="2" key="1">
    <citation type="submission" date="2014-05" db="EMBL/GenBank/DDBJ databases">
        <authorList>
            <person name="Chronopoulou M."/>
        </authorList>
    </citation>
    <scope>NUCLEOTIDE SEQUENCE</scope>
    <source>
        <tissue evidence="2">Whole organism</tissue>
    </source>
</reference>
<dbReference type="EMBL" id="HACA01002089">
    <property type="protein sequence ID" value="CDW19450.1"/>
    <property type="molecule type" value="Transcribed_RNA"/>
</dbReference>
<accession>A0A0K2T0Z0</accession>
<organism evidence="2">
    <name type="scientific">Lepeophtheirus salmonis</name>
    <name type="common">Salmon louse</name>
    <name type="synonym">Caligus salmonis</name>
    <dbReference type="NCBI Taxonomy" id="72036"/>
    <lineage>
        <taxon>Eukaryota</taxon>
        <taxon>Metazoa</taxon>
        <taxon>Ecdysozoa</taxon>
        <taxon>Arthropoda</taxon>
        <taxon>Crustacea</taxon>
        <taxon>Multicrustacea</taxon>
        <taxon>Hexanauplia</taxon>
        <taxon>Copepoda</taxon>
        <taxon>Siphonostomatoida</taxon>
        <taxon>Caligidae</taxon>
        <taxon>Lepeophtheirus</taxon>
    </lineage>
</organism>
<evidence type="ECO:0000256" key="1">
    <source>
        <dbReference type="SAM" id="SignalP"/>
    </source>
</evidence>
<feature type="signal peptide" evidence="1">
    <location>
        <begin position="1"/>
        <end position="17"/>
    </location>
</feature>
<feature type="chain" id="PRO_5005487358" evidence="1">
    <location>
        <begin position="18"/>
        <end position="80"/>
    </location>
</feature>
<name>A0A0K2T0Z0_LEPSM</name>
<protein>
    <submittedName>
        <fullName evidence="2">Putative LOC100897181 [Metaseiulus occidentalis]</fullName>
    </submittedName>
</protein>
<proteinExistence type="predicted"/>
<evidence type="ECO:0000313" key="2">
    <source>
        <dbReference type="EMBL" id="CDW19450.1"/>
    </source>
</evidence>
<dbReference type="AlphaFoldDB" id="A0A0K2T0Z0"/>
<sequence>MINFWVVLISLILKVSNDYRCCCKKYQHRSCLLFQGERLKVFITTGALYCIKAIENLKQHFPIMLHITCLAHRLNRIATL</sequence>
<keyword evidence="1" id="KW-0732">Signal</keyword>